<dbReference type="PANTHER" id="PTHR43581">
    <property type="entry name" value="ATP/GTP PHOSPHATASE"/>
    <property type="match status" value="1"/>
</dbReference>
<evidence type="ECO:0000313" key="3">
    <source>
        <dbReference type="Proteomes" id="UP001551695"/>
    </source>
</evidence>
<accession>A0ABV3FSJ9</accession>
<dbReference type="InterPro" id="IPR041685">
    <property type="entry name" value="AAA_GajA/Old/RecF-like"/>
</dbReference>
<reference evidence="2 3" key="1">
    <citation type="submission" date="2024-06" db="EMBL/GenBank/DDBJ databases">
        <title>The Natural Products Discovery Center: Release of the First 8490 Sequenced Strains for Exploring Actinobacteria Biosynthetic Diversity.</title>
        <authorList>
            <person name="Kalkreuter E."/>
            <person name="Kautsar S.A."/>
            <person name="Yang D."/>
            <person name="Bader C.D."/>
            <person name="Teijaro C.N."/>
            <person name="Fluegel L."/>
            <person name="Davis C.M."/>
            <person name="Simpson J.R."/>
            <person name="Lauterbach L."/>
            <person name="Steele A.D."/>
            <person name="Gui C."/>
            <person name="Meng S."/>
            <person name="Li G."/>
            <person name="Viehrig K."/>
            <person name="Ye F."/>
            <person name="Su P."/>
            <person name="Kiefer A.F."/>
            <person name="Nichols A."/>
            <person name="Cepeda A.J."/>
            <person name="Yan W."/>
            <person name="Fan B."/>
            <person name="Jiang Y."/>
            <person name="Adhikari A."/>
            <person name="Zheng C.-J."/>
            <person name="Schuster L."/>
            <person name="Cowan T.M."/>
            <person name="Smanski M.J."/>
            <person name="Chevrette M.G."/>
            <person name="De Carvalho L.P.S."/>
            <person name="Shen B."/>
        </authorList>
    </citation>
    <scope>NUCLEOTIDE SEQUENCE [LARGE SCALE GENOMIC DNA]</scope>
    <source>
        <strain evidence="2 3">NPDC050403</strain>
    </source>
</reference>
<organism evidence="2 3">
    <name type="scientific">Nocardia aurea</name>
    <dbReference type="NCBI Taxonomy" id="2144174"/>
    <lineage>
        <taxon>Bacteria</taxon>
        <taxon>Bacillati</taxon>
        <taxon>Actinomycetota</taxon>
        <taxon>Actinomycetes</taxon>
        <taxon>Mycobacteriales</taxon>
        <taxon>Nocardiaceae</taxon>
        <taxon>Nocardia</taxon>
    </lineage>
</organism>
<dbReference type="EMBL" id="JBFAKC010000005">
    <property type="protein sequence ID" value="MEV0708373.1"/>
    <property type="molecule type" value="Genomic_DNA"/>
</dbReference>
<keyword evidence="3" id="KW-1185">Reference proteome</keyword>
<proteinExistence type="predicted"/>
<dbReference type="Proteomes" id="UP001551695">
    <property type="component" value="Unassembled WGS sequence"/>
</dbReference>
<feature type="domain" description="AAA+ ATPase" evidence="1">
    <location>
        <begin position="23"/>
        <end position="466"/>
    </location>
</feature>
<dbReference type="PANTHER" id="PTHR43581:SF3">
    <property type="entry name" value="AAA+ ATPASE DOMAIN-CONTAINING PROTEIN"/>
    <property type="match status" value="1"/>
</dbReference>
<dbReference type="Pfam" id="PF13175">
    <property type="entry name" value="AAA_15"/>
    <property type="match status" value="1"/>
</dbReference>
<dbReference type="InterPro" id="IPR003593">
    <property type="entry name" value="AAA+_ATPase"/>
</dbReference>
<evidence type="ECO:0000313" key="2">
    <source>
        <dbReference type="EMBL" id="MEV0708373.1"/>
    </source>
</evidence>
<dbReference type="CDD" id="cd00267">
    <property type="entry name" value="ABC_ATPase"/>
    <property type="match status" value="1"/>
</dbReference>
<gene>
    <name evidence="2" type="ORF">AB0I48_12470</name>
</gene>
<dbReference type="InterPro" id="IPR051396">
    <property type="entry name" value="Bact_Antivir_Def_Nuclease"/>
</dbReference>
<sequence length="670" mass="74688">MRLSRVHIRDYRPVNDSGSFEVEPGKTLLVGVNEAGKTALLKALQQINAPDDADEFEPLRDYPRARYTEIKRGERKPAEIVVAEATFTLTDEEKNLVLEEAPGATDVTEYTLYRYLDNKGRWNFGTAKRHSNFGEIQSDLKRLRAHLVKQENSDSVLAALDALMKGCTAASSISGKRAEDFTEWLESAFPLIEEGNTTEEERYARLEEAIGYAGAINRAAAALHKRLPLFVYYSTYFTVRPRINLAQLAARQAADDLDAEYDFGNLCLLQLLGLTAQELSQLGSGEPDPAAYDRGRDSEAYQQAFKDYRDKLDDRQAVLNAASVDLTQSIREVWGDEDVQLRLVADGQYLKVNVVDDLGVEVELDQRSEGFRWLVSFFVVFKAQARKDLKNAILLLDEPGLSLHALKQQEFRKTVTRLAEDNQVIYTTHSPFLVGTDELDLVRIVEMTDRPTGTRVHTRLVVDDPRSVYPLQAALGYELAQSLFGQPRNLVCEGVTDMMYIEALNTALDGAGLKNSVAVVPAASASKVLYYVTLLHSQRLKVAALLDSDQAGDKAAQQDELVHLLTSKQILRTKDYCAGTVARAEIEDLLRETLVQIAKDDLGWDVTATAGAQPNRPIIDIFTKEISGFSKYKLARAFVRWLSSHDVTDLTADERTGVAALFKAVNNAVR</sequence>
<dbReference type="Gene3D" id="3.40.50.300">
    <property type="entry name" value="P-loop containing nucleotide triphosphate hydrolases"/>
    <property type="match status" value="2"/>
</dbReference>
<dbReference type="InterPro" id="IPR027417">
    <property type="entry name" value="P-loop_NTPase"/>
</dbReference>
<dbReference type="RefSeq" id="WP_357783064.1">
    <property type="nucleotide sequence ID" value="NZ_JBFAKC010000005.1"/>
</dbReference>
<evidence type="ECO:0000259" key="1">
    <source>
        <dbReference type="SMART" id="SM00382"/>
    </source>
</evidence>
<name>A0ABV3FSJ9_9NOCA</name>
<dbReference type="SMART" id="SM00382">
    <property type="entry name" value="AAA"/>
    <property type="match status" value="1"/>
</dbReference>
<protein>
    <submittedName>
        <fullName evidence="2">AAA family ATPase</fullName>
    </submittedName>
</protein>
<dbReference type="SUPFAM" id="SSF52540">
    <property type="entry name" value="P-loop containing nucleoside triphosphate hydrolases"/>
    <property type="match status" value="1"/>
</dbReference>
<comment type="caution">
    <text evidence="2">The sequence shown here is derived from an EMBL/GenBank/DDBJ whole genome shotgun (WGS) entry which is preliminary data.</text>
</comment>